<dbReference type="PANTHER" id="PTHR33055:SF15">
    <property type="entry name" value="TRANSPOSASE-RELATED"/>
    <property type="match status" value="1"/>
</dbReference>
<reference evidence="3" key="2">
    <citation type="journal article" date="2014" name="ISME J.">
        <title>Microbial stratification in low pH oxic and suboxic macroscopic growths along an acid mine drainage.</title>
        <authorList>
            <person name="Mendez-Garcia C."/>
            <person name="Mesa V."/>
            <person name="Sprenger R.R."/>
            <person name="Richter M."/>
            <person name="Diez M.S."/>
            <person name="Solano J."/>
            <person name="Bargiela R."/>
            <person name="Golyshina O.V."/>
            <person name="Manteca A."/>
            <person name="Ramos J.L."/>
            <person name="Gallego J.R."/>
            <person name="Llorente I."/>
            <person name="Martins Dos Santos V.A."/>
            <person name="Jensen O.N."/>
            <person name="Pelaez A.I."/>
            <person name="Sanchez J."/>
            <person name="Ferrer M."/>
        </authorList>
    </citation>
    <scope>NUCLEOTIDE SEQUENCE</scope>
</reference>
<evidence type="ECO:0000313" key="3">
    <source>
        <dbReference type="EMBL" id="EQD71109.1"/>
    </source>
</evidence>
<proteinExistence type="predicted"/>
<organism evidence="3">
    <name type="scientific">mine drainage metagenome</name>
    <dbReference type="NCBI Taxonomy" id="410659"/>
    <lineage>
        <taxon>unclassified sequences</taxon>
        <taxon>metagenomes</taxon>
        <taxon>ecological metagenomes</taxon>
    </lineage>
</organism>
<dbReference type="GO" id="GO:0006313">
    <property type="term" value="P:DNA transposition"/>
    <property type="evidence" value="ECO:0007669"/>
    <property type="project" value="InterPro"/>
</dbReference>
<evidence type="ECO:0000256" key="1">
    <source>
        <dbReference type="SAM" id="MobiDB-lite"/>
    </source>
</evidence>
<feature type="non-terminal residue" evidence="3">
    <location>
        <position position="1"/>
    </location>
</feature>
<name>T1CRQ4_9ZZZZ</name>
<sequence length="253" mass="28166">KLGSVASDVLGVSGRDMLTHLANGADDPEQLADLARGRLKDKHEQLVEALTGYVQSHQRYMLRQELDHIAYLDRRIAELDAEIERRMSDVKQVLERLDTLTGVGQRTAQEIVAEVGADVSHFPSHDHLASWSGLTPGQNESAGKRKPARTRPGNKHLRATMIEAARAAARSKGTYLGAQHERLRRHMKGNKSLVALAHAMIIIVYHMLKDGTEYHERGPNYYIDRDRKAIELAAVRRLNSLGYSVTLNPISAA</sequence>
<dbReference type="EMBL" id="AUZX01004335">
    <property type="protein sequence ID" value="EQD71109.1"/>
    <property type="molecule type" value="Genomic_DNA"/>
</dbReference>
<reference evidence="3" key="1">
    <citation type="submission" date="2013-08" db="EMBL/GenBank/DDBJ databases">
        <authorList>
            <person name="Mendez C."/>
            <person name="Richter M."/>
            <person name="Ferrer M."/>
            <person name="Sanchez J."/>
        </authorList>
    </citation>
    <scope>NUCLEOTIDE SEQUENCE</scope>
</reference>
<dbReference type="Pfam" id="PF02371">
    <property type="entry name" value="Transposase_20"/>
    <property type="match status" value="1"/>
</dbReference>
<accession>T1CRQ4</accession>
<evidence type="ECO:0000259" key="2">
    <source>
        <dbReference type="Pfam" id="PF02371"/>
    </source>
</evidence>
<protein>
    <submittedName>
        <fullName evidence="3">Transposase IS116/IS110/IS902 family protein</fullName>
    </submittedName>
</protein>
<dbReference type="GO" id="GO:0004803">
    <property type="term" value="F:transposase activity"/>
    <property type="evidence" value="ECO:0007669"/>
    <property type="project" value="InterPro"/>
</dbReference>
<feature type="domain" description="Transposase IS116/IS110/IS902 C-terminal" evidence="2">
    <location>
        <begin position="95"/>
        <end position="172"/>
    </location>
</feature>
<dbReference type="AlphaFoldDB" id="T1CRQ4"/>
<dbReference type="GO" id="GO:0003677">
    <property type="term" value="F:DNA binding"/>
    <property type="evidence" value="ECO:0007669"/>
    <property type="project" value="InterPro"/>
</dbReference>
<feature type="compositionally biased region" description="Polar residues" evidence="1">
    <location>
        <begin position="132"/>
        <end position="141"/>
    </location>
</feature>
<feature type="region of interest" description="Disordered" evidence="1">
    <location>
        <begin position="129"/>
        <end position="152"/>
    </location>
</feature>
<dbReference type="InterPro" id="IPR047650">
    <property type="entry name" value="Transpos_IS110"/>
</dbReference>
<comment type="caution">
    <text evidence="3">The sequence shown here is derived from an EMBL/GenBank/DDBJ whole genome shotgun (WGS) entry which is preliminary data.</text>
</comment>
<gene>
    <name evidence="3" type="ORF">B1A_05959</name>
</gene>
<dbReference type="PANTHER" id="PTHR33055">
    <property type="entry name" value="TRANSPOSASE FOR INSERTION SEQUENCE ELEMENT IS1111A"/>
    <property type="match status" value="1"/>
</dbReference>
<dbReference type="InterPro" id="IPR003346">
    <property type="entry name" value="Transposase_20"/>
</dbReference>